<evidence type="ECO:0000256" key="2">
    <source>
        <dbReference type="ARBA" id="ARBA00022574"/>
    </source>
</evidence>
<evidence type="ECO:0000313" key="8">
    <source>
        <dbReference type="EMBL" id="CAB3261575.1"/>
    </source>
</evidence>
<dbReference type="EMBL" id="CADEBC010000858">
    <property type="protein sequence ID" value="CAB3261575.1"/>
    <property type="molecule type" value="Genomic_DNA"/>
</dbReference>
<dbReference type="Pfam" id="PF00400">
    <property type="entry name" value="WD40"/>
    <property type="match status" value="7"/>
</dbReference>
<dbReference type="PRINTS" id="PR00319">
    <property type="entry name" value="GPROTEINB"/>
</dbReference>
<evidence type="ECO:0000259" key="7">
    <source>
        <dbReference type="Pfam" id="PF08154"/>
    </source>
</evidence>
<feature type="repeat" description="WD" evidence="6">
    <location>
        <begin position="356"/>
        <end position="397"/>
    </location>
</feature>
<dbReference type="PRINTS" id="PR00320">
    <property type="entry name" value="GPROTEINBRPT"/>
</dbReference>
<dbReference type="SMART" id="SM00320">
    <property type="entry name" value="WD40"/>
    <property type="match status" value="8"/>
</dbReference>
<protein>
    <recommendedName>
        <fullName evidence="7">NLE domain-containing protein</fullName>
    </recommendedName>
</protein>
<dbReference type="PANTHER" id="PTHR19848:SF0">
    <property type="entry name" value="NOTCHLESS PROTEIN HOMOLOG 1"/>
    <property type="match status" value="1"/>
</dbReference>
<dbReference type="SUPFAM" id="SSF50978">
    <property type="entry name" value="WD40 repeat-like"/>
    <property type="match status" value="1"/>
</dbReference>
<evidence type="ECO:0000256" key="6">
    <source>
        <dbReference type="PROSITE-ProRule" id="PRU00221"/>
    </source>
</evidence>
<dbReference type="InterPro" id="IPR015943">
    <property type="entry name" value="WD40/YVTN_repeat-like_dom_sf"/>
</dbReference>
<feature type="repeat" description="WD" evidence="6">
    <location>
        <begin position="398"/>
        <end position="439"/>
    </location>
</feature>
<dbReference type="FunFam" id="2.130.10.10:FF:000092">
    <property type="entry name" value="notchless protein homolog"/>
    <property type="match status" value="1"/>
</dbReference>
<evidence type="ECO:0000256" key="3">
    <source>
        <dbReference type="ARBA" id="ARBA00022737"/>
    </source>
</evidence>
<reference evidence="8 9" key="1">
    <citation type="submission" date="2020-04" db="EMBL/GenBank/DDBJ databases">
        <authorList>
            <person name="Wallbank WR R."/>
            <person name="Pardo Diaz C."/>
            <person name="Kozak K."/>
            <person name="Martin S."/>
            <person name="Jiggins C."/>
            <person name="Moest M."/>
            <person name="Warren A I."/>
            <person name="Byers J.R.P. K."/>
            <person name="Montejo-Kovacevich G."/>
            <person name="Yen C E."/>
        </authorList>
    </citation>
    <scope>NUCLEOTIDE SEQUENCE [LARGE SCALE GENOMIC DNA]</scope>
</reference>
<comment type="subcellular location">
    <subcellularLocation>
        <location evidence="1">Nucleus</location>
        <location evidence="1">Nucleolus</location>
    </subcellularLocation>
</comment>
<organism evidence="8 9">
    <name type="scientific">Arctia plantaginis</name>
    <name type="common">Wood tiger moth</name>
    <name type="synonym">Phalaena plantaginis</name>
    <dbReference type="NCBI Taxonomy" id="874455"/>
    <lineage>
        <taxon>Eukaryota</taxon>
        <taxon>Metazoa</taxon>
        <taxon>Ecdysozoa</taxon>
        <taxon>Arthropoda</taxon>
        <taxon>Hexapoda</taxon>
        <taxon>Insecta</taxon>
        <taxon>Pterygota</taxon>
        <taxon>Neoptera</taxon>
        <taxon>Endopterygota</taxon>
        <taxon>Lepidoptera</taxon>
        <taxon>Glossata</taxon>
        <taxon>Ditrysia</taxon>
        <taxon>Noctuoidea</taxon>
        <taxon>Erebidae</taxon>
        <taxon>Arctiinae</taxon>
        <taxon>Arctia</taxon>
    </lineage>
</organism>
<dbReference type="PROSITE" id="PS50082">
    <property type="entry name" value="WD_REPEATS_2"/>
    <property type="match status" value="7"/>
</dbReference>
<keyword evidence="9" id="KW-1185">Reference proteome</keyword>
<feature type="repeat" description="WD" evidence="6">
    <location>
        <begin position="101"/>
        <end position="142"/>
    </location>
</feature>
<dbReference type="Proteomes" id="UP000494106">
    <property type="component" value="Unassembled WGS sequence"/>
</dbReference>
<dbReference type="GO" id="GO:0007219">
    <property type="term" value="P:Notch signaling pathway"/>
    <property type="evidence" value="ECO:0007669"/>
    <property type="project" value="TreeGrafter"/>
</dbReference>
<keyword evidence="2 6" id="KW-0853">WD repeat</keyword>
<sequence length="473" mass="52691">MEIDLPSCVQARLKSDAGEDTGSPLDLPLNITRDQLQLICNALLQEEDKPFLFFVKDVEITNTLKDALDITKLNAEEVVEIIYQQQAVFRVRPVTRCTSSIPGHAEAVISAHFSPSGKQLASGSGDTTVRFWDLHTQTPLYVCKGHSNWVLCISWSPDGFKLASGCKQGRIIIWDPNTGNQIGKTMIGHKQWITALSWEPYHKNPECRKLASSSKDGDVRIWDTVTGLTVLSLTGHSKAVTSVKWGGNGLIYTSSQDRTIKVWRAADGVLCRNLEGHAHWVNTLALSTDYVLRTGPFHPVTDQQAYDSDKNILQQRALERYESVCGKCEERLVSGSDDFTLFLWLPEKEKRPLARMTGHQQLINDVKFSPDTRLIASASFDKSVRLWEAATGKFITTLRGHVQAVYMVAWSADSRLLLSSSADSTLKVWNIKTKKLELDLPGHADEVYAVDWSPDGACVASGGKDKVLKLWQH</sequence>
<evidence type="ECO:0000256" key="1">
    <source>
        <dbReference type="ARBA" id="ARBA00004604"/>
    </source>
</evidence>
<comment type="caution">
    <text evidence="8">The sequence shown here is derived from an EMBL/GenBank/DDBJ whole genome shotgun (WGS) entry which is preliminary data.</text>
</comment>
<dbReference type="GO" id="GO:0005730">
    <property type="term" value="C:nucleolus"/>
    <property type="evidence" value="ECO:0007669"/>
    <property type="project" value="UniProtKB-SubCell"/>
</dbReference>
<dbReference type="AlphaFoldDB" id="A0A8S1BHA4"/>
<dbReference type="InterPro" id="IPR001632">
    <property type="entry name" value="WD40_G-protein_beta-like"/>
</dbReference>
<dbReference type="InterPro" id="IPR001680">
    <property type="entry name" value="WD40_rpt"/>
</dbReference>
<accession>A0A8S1BHA4</accession>
<feature type="repeat" description="WD" evidence="6">
    <location>
        <begin position="440"/>
        <end position="473"/>
    </location>
</feature>
<dbReference type="InterPro" id="IPR036322">
    <property type="entry name" value="WD40_repeat_dom_sf"/>
</dbReference>
<gene>
    <name evidence="8" type="ORF">APLA_LOCUS17985</name>
</gene>
<dbReference type="InterPro" id="IPR019775">
    <property type="entry name" value="WD40_repeat_CS"/>
</dbReference>
<feature type="repeat" description="WD" evidence="6">
    <location>
        <begin position="143"/>
        <end position="184"/>
    </location>
</feature>
<feature type="domain" description="NLE" evidence="7">
    <location>
        <begin position="9"/>
        <end position="68"/>
    </location>
</feature>
<comment type="similarity">
    <text evidence="5">Belongs to the NLE1/RSA4 family.</text>
</comment>
<evidence type="ECO:0000256" key="5">
    <source>
        <dbReference type="ARBA" id="ARBA00061016"/>
    </source>
</evidence>
<dbReference type="InterPro" id="IPR020472">
    <property type="entry name" value="WD40_PAC1"/>
</dbReference>
<evidence type="ECO:0000256" key="4">
    <source>
        <dbReference type="ARBA" id="ARBA00023242"/>
    </source>
</evidence>
<feature type="repeat" description="WD" evidence="6">
    <location>
        <begin position="186"/>
        <end position="232"/>
    </location>
</feature>
<name>A0A8S1BHA4_ARCPL</name>
<dbReference type="Pfam" id="PF08154">
    <property type="entry name" value="NLE"/>
    <property type="match status" value="1"/>
</dbReference>
<dbReference type="GO" id="GO:0000027">
    <property type="term" value="P:ribosomal large subunit assembly"/>
    <property type="evidence" value="ECO:0007669"/>
    <property type="project" value="TreeGrafter"/>
</dbReference>
<dbReference type="PROSITE" id="PS00678">
    <property type="entry name" value="WD_REPEATS_1"/>
    <property type="match status" value="3"/>
</dbReference>
<dbReference type="PANTHER" id="PTHR19848">
    <property type="entry name" value="WD40 REPEAT PROTEIN"/>
    <property type="match status" value="1"/>
</dbReference>
<keyword evidence="3" id="KW-0677">Repeat</keyword>
<proteinExistence type="inferred from homology"/>
<evidence type="ECO:0000313" key="9">
    <source>
        <dbReference type="Proteomes" id="UP000494106"/>
    </source>
</evidence>
<dbReference type="PROSITE" id="PS50294">
    <property type="entry name" value="WD_REPEATS_REGION"/>
    <property type="match status" value="7"/>
</dbReference>
<dbReference type="Gene3D" id="2.130.10.10">
    <property type="entry name" value="YVTN repeat-like/Quinoprotein amine dehydrogenase"/>
    <property type="match status" value="1"/>
</dbReference>
<keyword evidence="4" id="KW-0539">Nucleus</keyword>
<dbReference type="InterPro" id="IPR012972">
    <property type="entry name" value="NLE"/>
</dbReference>
<feature type="repeat" description="WD" evidence="6">
    <location>
        <begin position="233"/>
        <end position="263"/>
    </location>
</feature>
<dbReference type="CDD" id="cd00200">
    <property type="entry name" value="WD40"/>
    <property type="match status" value="1"/>
</dbReference>
<dbReference type="OrthoDB" id="10267436at2759"/>